<organism evidence="1 2">
    <name type="scientific">Trifolium medium</name>
    <dbReference type="NCBI Taxonomy" id="97028"/>
    <lineage>
        <taxon>Eukaryota</taxon>
        <taxon>Viridiplantae</taxon>
        <taxon>Streptophyta</taxon>
        <taxon>Embryophyta</taxon>
        <taxon>Tracheophyta</taxon>
        <taxon>Spermatophyta</taxon>
        <taxon>Magnoliopsida</taxon>
        <taxon>eudicotyledons</taxon>
        <taxon>Gunneridae</taxon>
        <taxon>Pentapetalae</taxon>
        <taxon>rosids</taxon>
        <taxon>fabids</taxon>
        <taxon>Fabales</taxon>
        <taxon>Fabaceae</taxon>
        <taxon>Papilionoideae</taxon>
        <taxon>50 kb inversion clade</taxon>
        <taxon>NPAAA clade</taxon>
        <taxon>Hologalegina</taxon>
        <taxon>IRL clade</taxon>
        <taxon>Trifolieae</taxon>
        <taxon>Trifolium</taxon>
    </lineage>
</organism>
<protein>
    <submittedName>
        <fullName evidence="1">Uncharacterized protein</fullName>
    </submittedName>
</protein>
<reference evidence="1 2" key="1">
    <citation type="journal article" date="2018" name="Front. Plant Sci.">
        <title>Red Clover (Trifolium pratense) and Zigzag Clover (T. medium) - A Picture of Genomic Similarities and Differences.</title>
        <authorList>
            <person name="Dluhosova J."/>
            <person name="Istvanek J."/>
            <person name="Nedelnik J."/>
            <person name="Repkova J."/>
        </authorList>
    </citation>
    <scope>NUCLEOTIDE SEQUENCE [LARGE SCALE GENOMIC DNA]</scope>
    <source>
        <strain evidence="2">cv. 10/8</strain>
        <tissue evidence="1">Leaf</tissue>
    </source>
</reference>
<evidence type="ECO:0000313" key="2">
    <source>
        <dbReference type="Proteomes" id="UP000265520"/>
    </source>
</evidence>
<dbReference type="Proteomes" id="UP000265520">
    <property type="component" value="Unassembled WGS sequence"/>
</dbReference>
<name>A0A392SLD3_9FABA</name>
<proteinExistence type="predicted"/>
<sequence>FYSCPSSVSSTMVYIPPAVGVITEAIPQGSVPTQSSLGSVMVSTRRWSSAGSPTISAI</sequence>
<dbReference type="EMBL" id="LXQA010404892">
    <property type="protein sequence ID" value="MCI49683.1"/>
    <property type="molecule type" value="Genomic_DNA"/>
</dbReference>
<evidence type="ECO:0000313" key="1">
    <source>
        <dbReference type="EMBL" id="MCI49683.1"/>
    </source>
</evidence>
<keyword evidence="2" id="KW-1185">Reference proteome</keyword>
<dbReference type="AlphaFoldDB" id="A0A392SLD3"/>
<accession>A0A392SLD3</accession>
<comment type="caution">
    <text evidence="1">The sequence shown here is derived from an EMBL/GenBank/DDBJ whole genome shotgun (WGS) entry which is preliminary data.</text>
</comment>
<feature type="non-terminal residue" evidence="1">
    <location>
        <position position="1"/>
    </location>
</feature>